<organism evidence="5 6">
    <name type="scientific">Laedolimicola intestinihominis</name>
    <dbReference type="NCBI Taxonomy" id="3133166"/>
    <lineage>
        <taxon>Bacteria</taxon>
        <taxon>Bacillati</taxon>
        <taxon>Bacillota</taxon>
        <taxon>Clostridia</taxon>
        <taxon>Lachnospirales</taxon>
        <taxon>Lachnospiraceae</taxon>
        <taxon>Laedolimicola</taxon>
    </lineage>
</organism>
<proteinExistence type="predicted"/>
<evidence type="ECO:0000256" key="3">
    <source>
        <dbReference type="SAM" id="SignalP"/>
    </source>
</evidence>
<feature type="compositionally biased region" description="Acidic residues" evidence="1">
    <location>
        <begin position="62"/>
        <end position="71"/>
    </location>
</feature>
<evidence type="ECO:0000256" key="2">
    <source>
        <dbReference type="SAM" id="Phobius"/>
    </source>
</evidence>
<accession>A0ABV1FKG1</accession>
<sequence length="2299" mass="248990">MRKYLRGNSGMRFLAILTAVALTLGSVDVTALASAARQNAAEQTAVEPKNTEGRAAVSGETEGQDEPENDGEQPGGNENTVPGSGPKQNTDAPEDNETPADPEGTGETSGEQKDELETREADIAIYGSTQAESGKLAYLDPTVLRPGGDGRWSSDNGNLLWFGKETNGTPMQYRILSSTNVFSTDAKNGGLMLNSVKEYESKNWLFYNTADLTSQELGAIARAKETTGSSYTRFVFPKDQPYYWNALTALYADGTNMEEINGASMYLDPSRILMVSKTGSMKYSSDSGLYTIGDEFYKAADWKLTLLDTDKSVKDATLTYAGIRDDTGAGQYQISCTYKGDADDKLSIMVTDKAYNAEGAQILCYGYVNPENNNNTKKNNGSGSYTIEGTFSIAENTGVTAENLKSSYHMYLIVEHTSGQYNNDLYGTDYASEPYEVQVGESEKHYMCGYTGTNWDEHIKLHPACGWKYSSYTFTPWNRTDSLPTEAGNYYLVNDVELTETWNVPTGWTYLCLSGKSITMKGNGAVISVSTKGKLHLTDCKEADNRITHAEGYAGSGIAISGSSSKVDDDGKVCLYNIKITGNKAEKGGGIYCENADSDSFQVSRDTVIDGNTELDGTTPDNVYLCKNQRIYVQDPGEKMRIGVTTDVTPTEEKPVTITKFGNVTNANYVFSDQEYDMGTVQDTQYSDRYNLTLIPRTAAITATDADGTVTSRSLGLGTSIMRNPAIPTETDAWSGSYVWFGYSFNYNASYNPGKPVKYRVLSKDTTELGKNGEHTLFLDSDKVMVADRPYKREYGSSAISALSNYPDYMKNSEKQALVDSKITEDGAKNSSFFMVTSEQAQSGRYGYNNASTGTSKIKEPRTGTSEIWWLHGGTGYVSNTGAIVRDSNTTAGTSVATNVNLTNVLLSEVTSNADDAATGAAGKLGTAYKLTLLAGKDEESDTENIKIVPDTNIQRTEDEVTITYDLSHYAKEGYPASTTYYRINQVSVLFLDKEYTEGNTNGAKLLGCVKVDEQKEFKDNKWNTSYDKGLNGNCTKKFTVPEGLRDKQCGVDYYAYLIAEQVNGEHESNFASAPVEITIPKGSYRIVHTVVKPQGDEVTYDAKNPIDVTGFFTLDSRLAPYKDQVTVTYELLTGEGVTGTGTLDENQKLTVTKCGTFKIKVTTSAVNDTAGDPLYSEGEAVATLTVKKAAGSMGDVTVANIDSAKTDIIYGDTWTASTSSTTNQDVSYTYWLSSQSEEQAAATLPTAAGTYTVKATYAATDLYEACSKTAEFTILPRPAALQWSETKLTYKGDAQSVTATVTNKVSPDTDDSFKLEYIGNTETEAGNYTARVTALGNPNYTLDSATNTSQSWSIAYLTAPESPLSVTGTKGQNDWYVSEVTLKAADGYQISADGGATWQGGFGYTTSGTYHEGQTYRLRQTATGYITAPTALPVIKVDLTAPTGKLQINTREIEQTDSVLWKWFFREKAEITVTAADEVSGVAKIEYQSVNAPGGYQENGYWKKLDTNSLAIPANASQILYFKITDNAGNVTILNSNGVVVYTDATATGEVNFVKTTTADQDTGIRVAENTVASIKEGTEDVAAGAYQIKEVNGEKHLILTAAYLKSLTDGAHTLTAAYNANGHAWEDGAEGEKPADSTITVVVSRAQGVVTILGEQSKVYDGRPVSKPSITTANERGTNDANVTIVYKVKGADDSTYTKEAPKDYGTYVVRVTVAQDDSHTEAVDTKEFSITKKRMTLTAEDYSGTYDGQKHGITVTVTEPADAEISYRASEDASWQSDPVTYRDAGTYTVYYQVTSENYETETGSRTITITPKTVALTWGTTMFTYDGTEKIPTVTVDSSSLCDGDSCQVTGMKGAQKTAGTYRAEAAALDNANYQLPDGKTAVFTIQKAAVTIRADDAGKHIEKADPKLTYRITEGTLAEGDSLKGITVSREEGETAGAYKIMAGLAAGAESENPNYEITVSDKAGAFTIGDHDQAKVSAAAAAPTCTKNGSTEERSCSVCEKVMIASVEIPALGHDWTGEWKLVKEATATENGRQEKTCGREGCGQKMYEVIPATGQSPDEDGTGQGDLRVDLEITQDAPIASGGIYNTKKELLDAPGIFSEAEKAAIAEGKEAKIWVEITKTDLAEEEKAAFEQEAKKTAGENARLVYFSAELFRQIGESVERISEPGAKIRLTIRIPDELVNTDSTISREYFILRMHDGELTVLNGSFDKDTREYTFETDKFSDYAIVCKDTRIETKPDDRKNDSKGSSGGSSKAPVTSANTGDRNQPLAWMILAVAATGIIAAAIRRKKRQ</sequence>
<feature type="chain" id="PRO_5046749840" evidence="3">
    <location>
        <begin position="36"/>
        <end position="2299"/>
    </location>
</feature>
<keyword evidence="3" id="KW-0732">Signal</keyword>
<dbReference type="Pfam" id="PF18676">
    <property type="entry name" value="MBG_2"/>
    <property type="match status" value="1"/>
</dbReference>
<keyword evidence="6" id="KW-1185">Reference proteome</keyword>
<feature type="region of interest" description="Disordered" evidence="1">
    <location>
        <begin position="2243"/>
        <end position="2270"/>
    </location>
</feature>
<feature type="domain" description="MBG" evidence="4">
    <location>
        <begin position="1895"/>
        <end position="1967"/>
    </location>
</feature>
<keyword evidence="2" id="KW-0472">Membrane</keyword>
<keyword evidence="2" id="KW-1133">Transmembrane helix</keyword>
<evidence type="ECO:0000313" key="6">
    <source>
        <dbReference type="Proteomes" id="UP001438008"/>
    </source>
</evidence>
<feature type="signal peptide" evidence="3">
    <location>
        <begin position="1"/>
        <end position="35"/>
    </location>
</feature>
<gene>
    <name evidence="5" type="ORF">WMO29_13820</name>
</gene>
<dbReference type="EMBL" id="JBBMFE010000015">
    <property type="protein sequence ID" value="MEQ2473556.1"/>
    <property type="molecule type" value="Genomic_DNA"/>
</dbReference>
<feature type="compositionally biased region" description="Polar residues" evidence="1">
    <location>
        <begin position="76"/>
        <end position="91"/>
    </location>
</feature>
<reference evidence="5 6" key="1">
    <citation type="submission" date="2024-03" db="EMBL/GenBank/DDBJ databases">
        <title>Human intestinal bacterial collection.</title>
        <authorList>
            <person name="Pauvert C."/>
            <person name="Hitch T.C.A."/>
            <person name="Clavel T."/>
        </authorList>
    </citation>
    <scope>NUCLEOTIDE SEQUENCE [LARGE SCALE GENOMIC DNA]</scope>
    <source>
        <strain evidence="5 6">CLA-AA-H132</strain>
    </source>
</reference>
<comment type="caution">
    <text evidence="5">The sequence shown here is derived from an EMBL/GenBank/DDBJ whole genome shotgun (WGS) entry which is preliminary data.</text>
</comment>
<dbReference type="Proteomes" id="UP001438008">
    <property type="component" value="Unassembled WGS sequence"/>
</dbReference>
<feature type="region of interest" description="Disordered" evidence="1">
    <location>
        <begin position="40"/>
        <end position="115"/>
    </location>
</feature>
<keyword evidence="2" id="KW-0812">Transmembrane</keyword>
<dbReference type="InterPro" id="IPR041286">
    <property type="entry name" value="MBG_2"/>
</dbReference>
<feature type="transmembrane region" description="Helical" evidence="2">
    <location>
        <begin position="2276"/>
        <end position="2293"/>
    </location>
</feature>
<protein>
    <submittedName>
        <fullName evidence="5">MBG domain-containing protein</fullName>
    </submittedName>
</protein>
<name>A0ABV1FKG1_9FIRM</name>
<evidence type="ECO:0000313" key="5">
    <source>
        <dbReference type="EMBL" id="MEQ2473556.1"/>
    </source>
</evidence>
<dbReference type="RefSeq" id="WP_349165155.1">
    <property type="nucleotide sequence ID" value="NZ_JBBMFE010000015.1"/>
</dbReference>
<evidence type="ECO:0000256" key="1">
    <source>
        <dbReference type="SAM" id="MobiDB-lite"/>
    </source>
</evidence>
<feature type="compositionally biased region" description="Basic and acidic residues" evidence="1">
    <location>
        <begin position="2243"/>
        <end position="2252"/>
    </location>
</feature>
<evidence type="ECO:0000259" key="4">
    <source>
        <dbReference type="Pfam" id="PF18676"/>
    </source>
</evidence>